<evidence type="ECO:0000313" key="1">
    <source>
        <dbReference type="EMBL" id="KAK7344462.1"/>
    </source>
</evidence>
<gene>
    <name evidence="1" type="ORF">VNO77_14096</name>
</gene>
<organism evidence="1 2">
    <name type="scientific">Canavalia gladiata</name>
    <name type="common">Sword bean</name>
    <name type="synonym">Dolichos gladiatus</name>
    <dbReference type="NCBI Taxonomy" id="3824"/>
    <lineage>
        <taxon>Eukaryota</taxon>
        <taxon>Viridiplantae</taxon>
        <taxon>Streptophyta</taxon>
        <taxon>Embryophyta</taxon>
        <taxon>Tracheophyta</taxon>
        <taxon>Spermatophyta</taxon>
        <taxon>Magnoliopsida</taxon>
        <taxon>eudicotyledons</taxon>
        <taxon>Gunneridae</taxon>
        <taxon>Pentapetalae</taxon>
        <taxon>rosids</taxon>
        <taxon>fabids</taxon>
        <taxon>Fabales</taxon>
        <taxon>Fabaceae</taxon>
        <taxon>Papilionoideae</taxon>
        <taxon>50 kb inversion clade</taxon>
        <taxon>NPAAA clade</taxon>
        <taxon>indigoferoid/millettioid clade</taxon>
        <taxon>Phaseoleae</taxon>
        <taxon>Canavalia</taxon>
    </lineage>
</organism>
<evidence type="ECO:0000313" key="2">
    <source>
        <dbReference type="Proteomes" id="UP001367508"/>
    </source>
</evidence>
<protein>
    <submittedName>
        <fullName evidence="1">Uncharacterized protein</fullName>
    </submittedName>
</protein>
<dbReference type="EMBL" id="JAYMYQ010000003">
    <property type="protein sequence ID" value="KAK7344462.1"/>
    <property type="molecule type" value="Genomic_DNA"/>
</dbReference>
<reference evidence="1 2" key="1">
    <citation type="submission" date="2024-01" db="EMBL/GenBank/DDBJ databases">
        <title>The genomes of 5 underutilized Papilionoideae crops provide insights into root nodulation and disease resistanc.</title>
        <authorList>
            <person name="Jiang F."/>
        </authorList>
    </citation>
    <scope>NUCLEOTIDE SEQUENCE [LARGE SCALE GENOMIC DNA]</scope>
    <source>
        <strain evidence="1">LVBAO_FW01</strain>
        <tissue evidence="1">Leaves</tissue>
    </source>
</reference>
<sequence length="204" mass="23794">MVIWISCLPNTHLLTFPNMVHLYLRFGHPSYRQVHFCPDNVLTRDNFKDQRASLERSKKGSRAVYGASTRRFYSRRKNQGRYRHLGLGETIPTFHVSASFNSRLERTPMRTRRTPSRMYAMTLILSKPSMQRVRWSMNHDGDGNEHDPSIWDLARPVFEVTTKSMQIKSELKEMRDPPVDWVGNGKGNLTLGTYVQLIEPRLNT</sequence>
<dbReference type="Proteomes" id="UP001367508">
    <property type="component" value="Unassembled WGS sequence"/>
</dbReference>
<comment type="caution">
    <text evidence="1">The sequence shown here is derived from an EMBL/GenBank/DDBJ whole genome shotgun (WGS) entry which is preliminary data.</text>
</comment>
<proteinExistence type="predicted"/>
<name>A0AAN9QQU3_CANGL</name>
<dbReference type="AlphaFoldDB" id="A0AAN9QQU3"/>
<accession>A0AAN9QQU3</accession>
<keyword evidence="2" id="KW-1185">Reference proteome</keyword>